<dbReference type="InterPro" id="IPR053854">
    <property type="entry name" value="DUF7018"/>
</dbReference>
<name>A0A2A7HTH5_BACCE</name>
<feature type="region of interest" description="Disordered" evidence="1">
    <location>
        <begin position="189"/>
        <end position="233"/>
    </location>
</feature>
<comment type="caution">
    <text evidence="5">The sequence shown here is derived from an EMBL/GenBank/DDBJ whole genome shotgun (WGS) entry which is preliminary data.</text>
</comment>
<sequence length="364" mass="40785">MKVKKLIGVAVPFALLLSGCVTVKESASKEEKTEETSEHKSSETKEKSTNSKEESKDVQKVRVLDEDYAQYLLDIEQDMLRRFDYYDASVRDLRNGSKSKAEVLDSIKDIYKVFDKIEKISAPPKHTEEQKEIERATGKLRETFGEIEKLFNDKGFSLETDKEILDKANTKLEEAKRIWKPTFDKLRSEVEGGTTTDKPSSTTSSSSGSISANPTTGSTTGSQAETDKSQARTGVFVGTVGTSEELGINYTNMKNYIKDGTEIVGNWGIDFGSGVKTTLVLKGDKTFESYANGSYPEKRDFLTGTYEVDVPSFQLSLKVTQALKDGQEVKLTNDSLMYKLQNYDGNTLQIYHMDDNVRIRYAKQ</sequence>
<evidence type="ECO:0000313" key="5">
    <source>
        <dbReference type="EMBL" id="PEC20153.1"/>
    </source>
</evidence>
<reference evidence="5 6" key="1">
    <citation type="submission" date="2017-09" db="EMBL/GenBank/DDBJ databases">
        <title>Large-scale bioinformatics analysis of Bacillus genomes uncovers conserved roles of natural products in bacterial physiology.</title>
        <authorList>
            <consortium name="Agbiome Team Llc"/>
            <person name="Bleich R.M."/>
            <person name="Grubbs K.J."/>
            <person name="Santa Maria K.C."/>
            <person name="Allen S.E."/>
            <person name="Farag S."/>
            <person name="Shank E.A."/>
            <person name="Bowers A."/>
        </authorList>
    </citation>
    <scope>NUCLEOTIDE SEQUENCE [LARGE SCALE GENOMIC DNA]</scope>
    <source>
        <strain evidence="5 6">AFS096845</strain>
    </source>
</reference>
<keyword evidence="2" id="KW-0732">Signal</keyword>
<gene>
    <name evidence="5" type="ORF">COM96_21500</name>
</gene>
<evidence type="ECO:0000256" key="2">
    <source>
        <dbReference type="SAM" id="SignalP"/>
    </source>
</evidence>
<evidence type="ECO:0000259" key="4">
    <source>
        <dbReference type="Pfam" id="PF22872"/>
    </source>
</evidence>
<organism evidence="5 6">
    <name type="scientific">Bacillus cereus</name>
    <dbReference type="NCBI Taxonomy" id="1396"/>
    <lineage>
        <taxon>Bacteria</taxon>
        <taxon>Bacillati</taxon>
        <taxon>Bacillota</taxon>
        <taxon>Bacilli</taxon>
        <taxon>Bacillales</taxon>
        <taxon>Bacillaceae</taxon>
        <taxon>Bacillus</taxon>
        <taxon>Bacillus cereus group</taxon>
    </lineage>
</organism>
<dbReference type="Proteomes" id="UP000220006">
    <property type="component" value="Unassembled WGS sequence"/>
</dbReference>
<feature type="domain" description="DUF3994" evidence="3">
    <location>
        <begin position="247"/>
        <end position="350"/>
    </location>
</feature>
<dbReference type="Pfam" id="PF13159">
    <property type="entry name" value="DUF3994"/>
    <property type="match status" value="1"/>
</dbReference>
<dbReference type="AlphaFoldDB" id="A0A2A7HTH5"/>
<accession>A0A2A7HTH5</accession>
<feature type="compositionally biased region" description="Basic and acidic residues" evidence="1">
    <location>
        <begin position="26"/>
        <end position="58"/>
    </location>
</feature>
<protein>
    <submittedName>
        <fullName evidence="5">Uncharacterized protein</fullName>
    </submittedName>
</protein>
<proteinExistence type="predicted"/>
<feature type="domain" description="DUF7018" evidence="4">
    <location>
        <begin position="63"/>
        <end position="181"/>
    </location>
</feature>
<evidence type="ECO:0000313" key="6">
    <source>
        <dbReference type="Proteomes" id="UP000220006"/>
    </source>
</evidence>
<evidence type="ECO:0000259" key="3">
    <source>
        <dbReference type="Pfam" id="PF13159"/>
    </source>
</evidence>
<evidence type="ECO:0000256" key="1">
    <source>
        <dbReference type="SAM" id="MobiDB-lite"/>
    </source>
</evidence>
<dbReference type="PROSITE" id="PS51257">
    <property type="entry name" value="PROKAR_LIPOPROTEIN"/>
    <property type="match status" value="1"/>
</dbReference>
<dbReference type="Pfam" id="PF22872">
    <property type="entry name" value="DUF7018"/>
    <property type="match status" value="1"/>
</dbReference>
<dbReference type="EMBL" id="NVLK01000049">
    <property type="protein sequence ID" value="PEC20153.1"/>
    <property type="molecule type" value="Genomic_DNA"/>
</dbReference>
<feature type="compositionally biased region" description="Low complexity" evidence="1">
    <location>
        <begin position="194"/>
        <end position="216"/>
    </location>
</feature>
<feature type="chain" id="PRO_5039530682" evidence="2">
    <location>
        <begin position="24"/>
        <end position="364"/>
    </location>
</feature>
<dbReference type="RefSeq" id="WP_097905455.1">
    <property type="nucleotide sequence ID" value="NZ_NVLK01000049.1"/>
</dbReference>
<feature type="region of interest" description="Disordered" evidence="1">
    <location>
        <begin position="24"/>
        <end position="58"/>
    </location>
</feature>
<dbReference type="InterPro" id="IPR025057">
    <property type="entry name" value="DUF3994"/>
</dbReference>
<feature type="signal peptide" evidence="2">
    <location>
        <begin position="1"/>
        <end position="23"/>
    </location>
</feature>